<dbReference type="AlphaFoldDB" id="A0A646KMU8"/>
<comment type="caution">
    <text evidence="2">The sequence shown here is derived from an EMBL/GenBank/DDBJ whole genome shotgun (WGS) entry which is preliminary data.</text>
</comment>
<accession>A0A646KMU8</accession>
<organism evidence="2 3">
    <name type="scientific">Streptomyces jumonjinensis</name>
    <dbReference type="NCBI Taxonomy" id="1945"/>
    <lineage>
        <taxon>Bacteria</taxon>
        <taxon>Bacillati</taxon>
        <taxon>Actinomycetota</taxon>
        <taxon>Actinomycetes</taxon>
        <taxon>Kitasatosporales</taxon>
        <taxon>Streptomycetaceae</taxon>
        <taxon>Streptomyces</taxon>
    </lineage>
</organism>
<evidence type="ECO:0000313" key="2">
    <source>
        <dbReference type="EMBL" id="MQT03410.1"/>
    </source>
</evidence>
<dbReference type="RefSeq" id="WP_153524933.1">
    <property type="nucleotide sequence ID" value="NZ_JBEPDZ010000039.1"/>
</dbReference>
<dbReference type="EMBL" id="VCLA01000170">
    <property type="protein sequence ID" value="MQT03410.1"/>
    <property type="molecule type" value="Genomic_DNA"/>
</dbReference>
<dbReference type="SMART" id="SM00943">
    <property type="entry name" value="Prim-Pol"/>
    <property type="match status" value="1"/>
</dbReference>
<evidence type="ECO:0000313" key="3">
    <source>
        <dbReference type="Proteomes" id="UP000419138"/>
    </source>
</evidence>
<dbReference type="Pfam" id="PF09250">
    <property type="entry name" value="Prim-Pol"/>
    <property type="match status" value="1"/>
</dbReference>
<feature type="domain" description="DNA primase/polymerase bifunctional N-terminal" evidence="1">
    <location>
        <begin position="34"/>
        <end position="215"/>
    </location>
</feature>
<keyword evidence="3" id="KW-1185">Reference proteome</keyword>
<protein>
    <submittedName>
        <fullName evidence="2">Bifunctional DNA primase/polymerase</fullName>
    </submittedName>
</protein>
<gene>
    <name evidence="2" type="ORF">FF041_25455</name>
</gene>
<name>A0A646KMU8_STRJU</name>
<dbReference type="OrthoDB" id="3852216at2"/>
<evidence type="ECO:0000259" key="1">
    <source>
        <dbReference type="SMART" id="SM00943"/>
    </source>
</evidence>
<sequence length="234" mass="25250">MVTAGVEWVVEETIGVREAARNPQQRGEQLLDHAVRYAEERHWDVFPGTWLEAADGRENCSCGDAACATPGAHPTRPDWANQATGSATEARRLWGEHPKASILMPTGRTFDALDVAESTGFLALARLERMDLPLGPVTCTPDRRMLFFVLPGAAAKIPDLIRGLGWAPSSLDLVTRGDGDYVAAPPTRVGGRGAVQWARRPTNANRWLPDAEELISPLAYACGRDAAAARTQGA</sequence>
<proteinExistence type="predicted"/>
<dbReference type="InterPro" id="IPR015330">
    <property type="entry name" value="DNA_primase/pol_bifunc_N"/>
</dbReference>
<dbReference type="Proteomes" id="UP000419138">
    <property type="component" value="Unassembled WGS sequence"/>
</dbReference>
<reference evidence="2 3" key="1">
    <citation type="submission" date="2019-05" db="EMBL/GenBank/DDBJ databases">
        <title>Comparative genomics and metabolomics analyses of clavulanic acid producing Streptomyces species provides insight into specialized metabolism and evolution of beta-lactam biosynthetic gene clusters.</title>
        <authorList>
            <person name="Moore M.A."/>
            <person name="Cruz-Morales P."/>
            <person name="Barona Gomez F."/>
            <person name="Kapil T."/>
        </authorList>
    </citation>
    <scope>NUCLEOTIDE SEQUENCE [LARGE SCALE GENOMIC DNA]</scope>
    <source>
        <strain evidence="2 3">NRRL 5741</strain>
    </source>
</reference>